<name>A0A7C8IGF0_9PLEO</name>
<dbReference type="Proteomes" id="UP000481861">
    <property type="component" value="Unassembled WGS sequence"/>
</dbReference>
<organism evidence="1 2">
    <name type="scientific">Massariosphaeria phaeospora</name>
    <dbReference type="NCBI Taxonomy" id="100035"/>
    <lineage>
        <taxon>Eukaryota</taxon>
        <taxon>Fungi</taxon>
        <taxon>Dikarya</taxon>
        <taxon>Ascomycota</taxon>
        <taxon>Pezizomycotina</taxon>
        <taxon>Dothideomycetes</taxon>
        <taxon>Pleosporomycetidae</taxon>
        <taxon>Pleosporales</taxon>
        <taxon>Pleosporales incertae sedis</taxon>
        <taxon>Massariosphaeria</taxon>
    </lineage>
</organism>
<reference evidence="1 2" key="1">
    <citation type="submission" date="2020-01" db="EMBL/GenBank/DDBJ databases">
        <authorList>
            <consortium name="DOE Joint Genome Institute"/>
            <person name="Haridas S."/>
            <person name="Albert R."/>
            <person name="Binder M."/>
            <person name="Bloem J."/>
            <person name="Labutti K."/>
            <person name="Salamov A."/>
            <person name="Andreopoulos B."/>
            <person name="Baker S.E."/>
            <person name="Barry K."/>
            <person name="Bills G."/>
            <person name="Bluhm B.H."/>
            <person name="Cannon C."/>
            <person name="Castanera R."/>
            <person name="Culley D.E."/>
            <person name="Daum C."/>
            <person name="Ezra D."/>
            <person name="Gonzalez J.B."/>
            <person name="Henrissat B."/>
            <person name="Kuo A."/>
            <person name="Liang C."/>
            <person name="Lipzen A."/>
            <person name="Lutzoni F."/>
            <person name="Magnuson J."/>
            <person name="Mondo S."/>
            <person name="Nolan M."/>
            <person name="Ohm R."/>
            <person name="Pangilinan J."/>
            <person name="Park H.-J.H."/>
            <person name="Ramirez L."/>
            <person name="Alfaro M."/>
            <person name="Sun H."/>
            <person name="Tritt A."/>
            <person name="Yoshinaga Y."/>
            <person name="Zwiers L.-H.L."/>
            <person name="Turgeon B.G."/>
            <person name="Goodwin S.B."/>
            <person name="Spatafora J.W."/>
            <person name="Crous P.W."/>
            <person name="Grigoriev I.V."/>
        </authorList>
    </citation>
    <scope>NUCLEOTIDE SEQUENCE [LARGE SCALE GENOMIC DNA]</scope>
    <source>
        <strain evidence="1 2">CBS 611.86</strain>
    </source>
</reference>
<comment type="caution">
    <text evidence="1">The sequence shown here is derived from an EMBL/GenBank/DDBJ whole genome shotgun (WGS) entry which is preliminary data.</text>
</comment>
<protein>
    <submittedName>
        <fullName evidence="1">Uncharacterized protein</fullName>
    </submittedName>
</protein>
<gene>
    <name evidence="1" type="ORF">BDV95DRAFT_561036</name>
</gene>
<sequence>MVDMVDAQRKRHQVRKLGIRKAYSNSHAEAKGAIDTLFDQHEANASRAYEAQLKRLQSLLQNKRTLETLIAEKAECIRINHLNYSRQLQKVAEHKARDLR</sequence>
<evidence type="ECO:0000313" key="1">
    <source>
        <dbReference type="EMBL" id="KAF2876551.1"/>
    </source>
</evidence>
<evidence type="ECO:0000313" key="2">
    <source>
        <dbReference type="Proteomes" id="UP000481861"/>
    </source>
</evidence>
<accession>A0A7C8IGF0</accession>
<dbReference type="AlphaFoldDB" id="A0A7C8IGF0"/>
<dbReference type="OrthoDB" id="3747906at2759"/>
<dbReference type="EMBL" id="JAADJZ010000003">
    <property type="protein sequence ID" value="KAF2876551.1"/>
    <property type="molecule type" value="Genomic_DNA"/>
</dbReference>
<keyword evidence="2" id="KW-1185">Reference proteome</keyword>
<proteinExistence type="predicted"/>
<feature type="non-terminal residue" evidence="1">
    <location>
        <position position="1"/>
    </location>
</feature>